<keyword evidence="4" id="KW-1185">Reference proteome</keyword>
<dbReference type="InterPro" id="IPR034660">
    <property type="entry name" value="DinB/YfiT-like"/>
</dbReference>
<sequence>MFGEPWKNGFTLNAFVKHEIHHRGQLTILMRQAGLPLPGVYGPAKEEWATMGMEAPVV</sequence>
<dbReference type="EMBL" id="JAAOIW010000025">
    <property type="protein sequence ID" value="NHN35043.1"/>
    <property type="molecule type" value="Genomic_DNA"/>
</dbReference>
<evidence type="ECO:0008006" key="5">
    <source>
        <dbReference type="Google" id="ProtNLM"/>
    </source>
</evidence>
<dbReference type="Pfam" id="PF05163">
    <property type="entry name" value="DinB"/>
    <property type="match status" value="1"/>
</dbReference>
<reference evidence="3" key="1">
    <citation type="submission" date="2020-03" db="EMBL/GenBank/DDBJ databases">
        <title>Draft sequencing of Paenibacilllus sp. S3N08.</title>
        <authorList>
            <person name="Kim D.-U."/>
        </authorList>
    </citation>
    <scope>NUCLEOTIDE SEQUENCE</scope>
    <source>
        <strain evidence="3">S3N08</strain>
    </source>
</reference>
<keyword evidence="2" id="KW-0479">Metal-binding</keyword>
<comment type="similarity">
    <text evidence="1">Belongs to the DinB family.</text>
</comment>
<evidence type="ECO:0000256" key="1">
    <source>
        <dbReference type="ARBA" id="ARBA00008635"/>
    </source>
</evidence>
<proteinExistence type="inferred from homology"/>
<dbReference type="InterPro" id="IPR007837">
    <property type="entry name" value="DinB"/>
</dbReference>
<dbReference type="SUPFAM" id="SSF109854">
    <property type="entry name" value="DinB/YfiT-like putative metalloenzymes"/>
    <property type="match status" value="1"/>
</dbReference>
<comment type="caution">
    <text evidence="3">The sequence shown here is derived from an EMBL/GenBank/DDBJ whole genome shotgun (WGS) entry which is preliminary data.</text>
</comment>
<evidence type="ECO:0000313" key="4">
    <source>
        <dbReference type="Proteomes" id="UP001165962"/>
    </source>
</evidence>
<organism evidence="3 4">
    <name type="scientific">Paenibacillus agricola</name>
    <dbReference type="NCBI Taxonomy" id="2716264"/>
    <lineage>
        <taxon>Bacteria</taxon>
        <taxon>Bacillati</taxon>
        <taxon>Bacillota</taxon>
        <taxon>Bacilli</taxon>
        <taxon>Bacillales</taxon>
        <taxon>Paenibacillaceae</taxon>
        <taxon>Paenibacillus</taxon>
    </lineage>
</organism>
<dbReference type="Gene3D" id="1.20.120.450">
    <property type="entry name" value="dinb family like domain"/>
    <property type="match status" value="1"/>
</dbReference>
<name>A0ABX0JHJ1_9BACL</name>
<evidence type="ECO:0000313" key="3">
    <source>
        <dbReference type="EMBL" id="NHN35043.1"/>
    </source>
</evidence>
<evidence type="ECO:0000256" key="2">
    <source>
        <dbReference type="ARBA" id="ARBA00022723"/>
    </source>
</evidence>
<gene>
    <name evidence="3" type="ORF">G9U52_35530</name>
</gene>
<dbReference type="Proteomes" id="UP001165962">
    <property type="component" value="Unassembled WGS sequence"/>
</dbReference>
<accession>A0ABX0JHJ1</accession>
<protein>
    <recommendedName>
        <fullName evidence="5">DinB family protein</fullName>
    </recommendedName>
</protein>